<dbReference type="EMBL" id="JAMTCO010000009">
    <property type="protein sequence ID" value="MCP2271261.1"/>
    <property type="molecule type" value="Genomic_DNA"/>
</dbReference>
<organism evidence="1 2">
    <name type="scientific">Actinokineospora diospyrosa</name>
    <dbReference type="NCBI Taxonomy" id="103728"/>
    <lineage>
        <taxon>Bacteria</taxon>
        <taxon>Bacillati</taxon>
        <taxon>Actinomycetota</taxon>
        <taxon>Actinomycetes</taxon>
        <taxon>Pseudonocardiales</taxon>
        <taxon>Pseudonocardiaceae</taxon>
        <taxon>Actinokineospora</taxon>
    </lineage>
</organism>
<accession>A0ABT1IG58</accession>
<proteinExistence type="predicted"/>
<evidence type="ECO:0008006" key="3">
    <source>
        <dbReference type="Google" id="ProtNLM"/>
    </source>
</evidence>
<dbReference type="Proteomes" id="UP001205185">
    <property type="component" value="Unassembled WGS sequence"/>
</dbReference>
<sequence length="325" mass="35694">MHGELLDPLTEAVPPDWDRFVTSVGAPVLWRAAPLTTAAWASQSATVLAVVRDGTDVVALLHTRFLGAGGYRHYHRAGSVPRAGFIECRLAPASIAGHLFAVGLDAAGKRAAVLAFERAVRARHRVAGFCYRHVGSDDVAAFDRRTRRVLAVSPDTVLSTEWSSVEDYLSTLPAKWRSQLRKMRSGITATRAIVDTVPTAEAARLINLIRFRHQRRAVVRTPVPEHYLEHLNADPATRFATYSDESGLLALSTVHDNGIDLTMSYWGARDRVDGDVANLYFDHYVDLVAHTISLGRATLRPGKGMARIKERFGARPVASNLVVGW</sequence>
<evidence type="ECO:0000313" key="2">
    <source>
        <dbReference type="Proteomes" id="UP001205185"/>
    </source>
</evidence>
<gene>
    <name evidence="1" type="ORF">LV75_003775</name>
</gene>
<reference evidence="1 2" key="1">
    <citation type="submission" date="2022-06" db="EMBL/GenBank/DDBJ databases">
        <title>Genomic Encyclopedia of Archaeal and Bacterial Type Strains, Phase II (KMG-II): from individual species to whole genera.</title>
        <authorList>
            <person name="Goeker M."/>
        </authorList>
    </citation>
    <scope>NUCLEOTIDE SEQUENCE [LARGE SCALE GENOMIC DNA]</scope>
    <source>
        <strain evidence="1 2">DSM 44255</strain>
    </source>
</reference>
<comment type="caution">
    <text evidence="1">The sequence shown here is derived from an EMBL/GenBank/DDBJ whole genome shotgun (WGS) entry which is preliminary data.</text>
</comment>
<evidence type="ECO:0000313" key="1">
    <source>
        <dbReference type="EMBL" id="MCP2271261.1"/>
    </source>
</evidence>
<protein>
    <recommendedName>
        <fullName evidence="3">Acetyltransferase (GNAT) family protein</fullName>
    </recommendedName>
</protein>
<dbReference type="SUPFAM" id="SSF55729">
    <property type="entry name" value="Acyl-CoA N-acyltransferases (Nat)"/>
    <property type="match status" value="1"/>
</dbReference>
<dbReference type="InterPro" id="IPR016181">
    <property type="entry name" value="Acyl_CoA_acyltransferase"/>
</dbReference>
<keyword evidence="2" id="KW-1185">Reference proteome</keyword>
<name>A0ABT1IG58_9PSEU</name>